<feature type="region of interest" description="Disordered" evidence="1">
    <location>
        <begin position="309"/>
        <end position="346"/>
    </location>
</feature>
<proteinExistence type="predicted"/>
<reference evidence="2 3" key="1">
    <citation type="journal article" date="2023" name="G3 (Bethesda)">
        <title>A chromosome-level genome assembly of Zasmidium syzygii isolated from banana leaves.</title>
        <authorList>
            <person name="van Westerhoven A.C."/>
            <person name="Mehrabi R."/>
            <person name="Talebi R."/>
            <person name="Steentjes M.B.F."/>
            <person name="Corcolon B."/>
            <person name="Chong P.A."/>
            <person name="Kema G.H.J."/>
            <person name="Seidl M.F."/>
        </authorList>
    </citation>
    <scope>NUCLEOTIDE SEQUENCE [LARGE SCALE GENOMIC DNA]</scope>
    <source>
        <strain evidence="2 3">P124</strain>
    </source>
</reference>
<dbReference type="Proteomes" id="UP001305779">
    <property type="component" value="Unassembled WGS sequence"/>
</dbReference>
<evidence type="ECO:0000313" key="2">
    <source>
        <dbReference type="EMBL" id="KAK4500769.1"/>
    </source>
</evidence>
<keyword evidence="3" id="KW-1185">Reference proteome</keyword>
<evidence type="ECO:0000313" key="3">
    <source>
        <dbReference type="Proteomes" id="UP001305779"/>
    </source>
</evidence>
<comment type="caution">
    <text evidence="2">The sequence shown here is derived from an EMBL/GenBank/DDBJ whole genome shotgun (WGS) entry which is preliminary data.</text>
</comment>
<dbReference type="EMBL" id="JAXOVC010000006">
    <property type="protein sequence ID" value="KAK4500769.1"/>
    <property type="molecule type" value="Genomic_DNA"/>
</dbReference>
<gene>
    <name evidence="2" type="ORF">PRZ48_008959</name>
</gene>
<name>A0ABR0EH03_ZASCE</name>
<sequence length="346" mass="38865">MQSGTAPGTSMRFADLWEGDIFPPELLDMILHEALPRRLEVRLRLIDHGEGQWAESIIEAVNPSDWNLVKELLAYSSDVRKTTLRFLKEDSTLIFVDTVPQRINSYIWPNRGLIDSESASNLVKLSAPLLTHFRYMEVTTPYIIGFGQTPSDGFRNPLMLRCTVRCHLPRPDRDELPYDTEWEVNTGSCTIYEPRALSYVMEYVEAGLATYRGTLEVLLARTSDVYGFLTVGDTMAIEVPDTEWPGLGGFGGGLIWEIDEGASEYGYRIATTRLAQTEYENAGKQGGVWPSEWSSIKWDDVQDMIMETKKKAAIDELEEGGDSDGEVDQVDEDTLGEEGNDQDGQV</sequence>
<protein>
    <submittedName>
        <fullName evidence="2">Uncharacterized protein</fullName>
    </submittedName>
</protein>
<feature type="compositionally biased region" description="Acidic residues" evidence="1">
    <location>
        <begin position="315"/>
        <end position="346"/>
    </location>
</feature>
<evidence type="ECO:0000256" key="1">
    <source>
        <dbReference type="SAM" id="MobiDB-lite"/>
    </source>
</evidence>
<accession>A0ABR0EH03</accession>
<organism evidence="2 3">
    <name type="scientific">Zasmidium cellare</name>
    <name type="common">Wine cellar mold</name>
    <name type="synonym">Racodium cellare</name>
    <dbReference type="NCBI Taxonomy" id="395010"/>
    <lineage>
        <taxon>Eukaryota</taxon>
        <taxon>Fungi</taxon>
        <taxon>Dikarya</taxon>
        <taxon>Ascomycota</taxon>
        <taxon>Pezizomycotina</taxon>
        <taxon>Dothideomycetes</taxon>
        <taxon>Dothideomycetidae</taxon>
        <taxon>Mycosphaerellales</taxon>
        <taxon>Mycosphaerellaceae</taxon>
        <taxon>Zasmidium</taxon>
    </lineage>
</organism>